<dbReference type="Pfam" id="PF19311">
    <property type="entry name" value="KELAA"/>
    <property type="match status" value="1"/>
</dbReference>
<protein>
    <recommendedName>
        <fullName evidence="3">FHF complex subunit HOOK-interacting protein C-terminal domain-containing protein</fullName>
    </recommendedName>
</protein>
<evidence type="ECO:0000256" key="1">
    <source>
        <dbReference type="ARBA" id="ARBA00024336"/>
    </source>
</evidence>
<feature type="domain" description="FHF complex subunit HOOK-interacting protein C-terminal" evidence="3">
    <location>
        <begin position="852"/>
        <end position="943"/>
    </location>
</feature>
<dbReference type="EMBL" id="CAJNRE010000136">
    <property type="protein sequence ID" value="CAF1921092.1"/>
    <property type="molecule type" value="Genomic_DNA"/>
</dbReference>
<gene>
    <name evidence="4" type="ORF">MBJ925_LOCUS2074</name>
</gene>
<dbReference type="Pfam" id="PF10257">
    <property type="entry name" value="RAI16-like"/>
    <property type="match status" value="1"/>
</dbReference>
<reference evidence="4" key="1">
    <citation type="submission" date="2021-02" db="EMBL/GenBank/DDBJ databases">
        <authorList>
            <person name="Nowell W R."/>
        </authorList>
    </citation>
    <scope>NUCLEOTIDE SEQUENCE</scope>
</reference>
<sequence>MTLQWKRHHSVESLDDETSIELTVLRQHWKQILQIFQKNLIDQDDITCVTSHFQHAVTLLTNEVASHDRPGPVLLYFIAESILDTFFVWSLSCPEYASDLKYHQLRCFEFLLSRAQHELLFHKQIFKPLLNLLRSCESSTSLELIEKHMIVVLNQVCVSITRNPTLLEFCFDISAEHGPSKFIIFSLLIPFVHRDELAGQQARDALLLIMQLSNRNESIAKYIVENTNFCPILATGLSALYSDLPHRLATNNDEWFILTKQEWSENPSLVQFMNSLQFCNDVIQIAHPIIGHHLLQFIYHGFLVPVLGPSIHQNTLDEVIAATAYLDLFIRTIYEPALLRVFLKFILCAKIDEISLLDTLIQRISFTTKLGLVSLSLFYTLINLNCEDVMYRLIFMYLIPCRHVMCSQRRHIGDVEIYGKNAEKFLTLRPSFTNKTNDKDSNGTHPSKQVRVNFDQTDESNERYECSFGAYLEDAHFSIVRCRVACRCWTVPYDGEVPSPDTNIEENDFISLASSISSFNTDNNNSKKSDHISNQKQSMNFGKNVAASNDSGIHVDGLEINSQLESQTKPTEESFQLPSWLANNQPIPEELLTKHSTMMNHSTYHYEQTDDDDIDYYQHPSSFYALSFIDFSVENEDTLSVNSSNTPNVHIRDEIKTCVETLHSCLSHFREMNEQSNEIDENIDDDIKNLVNDLLDQVNTSIEKFQFDEVDSINIQLDFNLLNELLTKKLTFQEYLIVLDRLIDSKYLTKSTKTSDELSNEILLLAEQIQQYRTIIITENNHNTDVDNQYSSQFIINAQSNYSVMSFLQQSTSMDMSLLAINDLSNQIQSNIFTSSIQPQQTSINNGKPADIGPFLRTIFIKLENMLHNSLYVNLLLTGIISRLAHYPQPLLRSLLLNHSLVLETNVKSLFQILSNLKSKLEVVSQTFNDFNYLVQLAHETLYQKEKAAKDLDEIQKRTRSPTRTRSKSADPGKDEERVIFEIQQIPIKERVTKRSRILDFFRGRSRASERTDSNVKERDHSHVTLIDKTSMKFINVRENPQNPPTNEWDDPKTRNVAYCAVVFNQFLKELAAVTLEHSVQQFDDDKIFDDLPLTQLLL</sequence>
<dbReference type="InterPro" id="IPR045668">
    <property type="entry name" value="FHIP_KELAA_motif"/>
</dbReference>
<dbReference type="InterPro" id="IPR045669">
    <property type="entry name" value="FHIP_C"/>
</dbReference>
<feature type="region of interest" description="Disordered" evidence="2">
    <location>
        <begin position="953"/>
        <end position="974"/>
    </location>
</feature>
<dbReference type="Proteomes" id="UP000663824">
    <property type="component" value="Unassembled WGS sequence"/>
</dbReference>
<evidence type="ECO:0000313" key="5">
    <source>
        <dbReference type="Proteomes" id="UP000663824"/>
    </source>
</evidence>
<comment type="similarity">
    <text evidence="1">Belongs to the FHIP family.</text>
</comment>
<accession>A0A816K8E6</accession>
<evidence type="ECO:0000256" key="2">
    <source>
        <dbReference type="SAM" id="MobiDB-lite"/>
    </source>
</evidence>
<proteinExistence type="inferred from homology"/>
<comment type="caution">
    <text evidence="4">The sequence shown here is derived from an EMBL/GenBank/DDBJ whole genome shotgun (WGS) entry which is preliminary data.</text>
</comment>
<organism evidence="4 5">
    <name type="scientific">Rotaria magnacalcarata</name>
    <dbReference type="NCBI Taxonomy" id="392030"/>
    <lineage>
        <taxon>Eukaryota</taxon>
        <taxon>Metazoa</taxon>
        <taxon>Spiralia</taxon>
        <taxon>Gnathifera</taxon>
        <taxon>Rotifera</taxon>
        <taxon>Eurotatoria</taxon>
        <taxon>Bdelloidea</taxon>
        <taxon>Philodinida</taxon>
        <taxon>Philodinidae</taxon>
        <taxon>Rotaria</taxon>
    </lineage>
</organism>
<evidence type="ECO:0000259" key="3">
    <source>
        <dbReference type="Pfam" id="PF19314"/>
    </source>
</evidence>
<dbReference type="Pfam" id="PF19314">
    <property type="entry name" value="DUF5917"/>
    <property type="match status" value="1"/>
</dbReference>
<evidence type="ECO:0000313" key="4">
    <source>
        <dbReference type="EMBL" id="CAF1921092.1"/>
    </source>
</evidence>
<feature type="compositionally biased region" description="Basic residues" evidence="2">
    <location>
        <begin position="958"/>
        <end position="967"/>
    </location>
</feature>
<dbReference type="PANTHER" id="PTHR21705">
    <property type="entry name" value="RAI16 PROTEIN-RELATED"/>
    <property type="match status" value="1"/>
</dbReference>
<dbReference type="InterPro" id="IPR019384">
    <property type="entry name" value="FHIP"/>
</dbReference>
<dbReference type="AlphaFoldDB" id="A0A816K8E6"/>
<name>A0A816K8E6_9BILA</name>
<dbReference type="PANTHER" id="PTHR21705:SF11">
    <property type="entry name" value="FHIP FAMILY PROTEIN CG3558"/>
    <property type="match status" value="1"/>
</dbReference>